<dbReference type="Gene3D" id="3.30.420.10">
    <property type="entry name" value="Ribonuclease H-like superfamily/Ribonuclease H"/>
    <property type="match status" value="1"/>
</dbReference>
<proteinExistence type="predicted"/>
<feature type="compositionally biased region" description="Basic and acidic residues" evidence="1">
    <location>
        <begin position="70"/>
        <end position="79"/>
    </location>
</feature>
<evidence type="ECO:0008006" key="4">
    <source>
        <dbReference type="Google" id="ProtNLM"/>
    </source>
</evidence>
<organism evidence="2 3">
    <name type="scientific">Araneus ventricosus</name>
    <name type="common">Orbweaver spider</name>
    <name type="synonym">Epeira ventricosa</name>
    <dbReference type="NCBI Taxonomy" id="182803"/>
    <lineage>
        <taxon>Eukaryota</taxon>
        <taxon>Metazoa</taxon>
        <taxon>Ecdysozoa</taxon>
        <taxon>Arthropoda</taxon>
        <taxon>Chelicerata</taxon>
        <taxon>Arachnida</taxon>
        <taxon>Araneae</taxon>
        <taxon>Araneomorphae</taxon>
        <taxon>Entelegynae</taxon>
        <taxon>Araneoidea</taxon>
        <taxon>Araneidae</taxon>
        <taxon>Araneus</taxon>
    </lineage>
</organism>
<evidence type="ECO:0000256" key="1">
    <source>
        <dbReference type="SAM" id="MobiDB-lite"/>
    </source>
</evidence>
<dbReference type="InterPro" id="IPR036397">
    <property type="entry name" value="RNaseH_sf"/>
</dbReference>
<name>A0A4Y2KK38_ARAVE</name>
<protein>
    <recommendedName>
        <fullName evidence="4">Transposable element Tc3 transposase</fullName>
    </recommendedName>
</protein>
<dbReference type="EMBL" id="BGPR01004676">
    <property type="protein sequence ID" value="GBN02106.1"/>
    <property type="molecule type" value="Genomic_DNA"/>
</dbReference>
<reference evidence="2 3" key="1">
    <citation type="journal article" date="2019" name="Sci. Rep.">
        <title>Orb-weaving spider Araneus ventricosus genome elucidates the spidroin gene catalogue.</title>
        <authorList>
            <person name="Kono N."/>
            <person name="Nakamura H."/>
            <person name="Ohtoshi R."/>
            <person name="Moran D.A.P."/>
            <person name="Shinohara A."/>
            <person name="Yoshida Y."/>
            <person name="Fujiwara M."/>
            <person name="Mori M."/>
            <person name="Tomita M."/>
            <person name="Arakawa K."/>
        </authorList>
    </citation>
    <scope>NUCLEOTIDE SEQUENCE [LARGE SCALE GENOMIC DNA]</scope>
</reference>
<dbReference type="Proteomes" id="UP000499080">
    <property type="component" value="Unassembled WGS sequence"/>
</dbReference>
<dbReference type="GO" id="GO:0003676">
    <property type="term" value="F:nucleic acid binding"/>
    <property type="evidence" value="ECO:0007669"/>
    <property type="project" value="InterPro"/>
</dbReference>
<sequence length="144" mass="16193">MVWAAFSFNGQVGMAFLDGRQNSPKYIETLENHLMPFAENIGGRNCLVILKSCFEATLVLFWDGPRHFEPQSDDKDDARAGSPSPNFRTTPTGGRFVPNVRFNVQLAQYTTDLQWNRVSTLETSGPKAENLLLGHVTYNYACQM</sequence>
<accession>A0A4Y2KK38</accession>
<feature type="region of interest" description="Disordered" evidence="1">
    <location>
        <begin position="70"/>
        <end position="93"/>
    </location>
</feature>
<evidence type="ECO:0000313" key="2">
    <source>
        <dbReference type="EMBL" id="GBN02106.1"/>
    </source>
</evidence>
<feature type="compositionally biased region" description="Polar residues" evidence="1">
    <location>
        <begin position="83"/>
        <end position="92"/>
    </location>
</feature>
<comment type="caution">
    <text evidence="2">The sequence shown here is derived from an EMBL/GenBank/DDBJ whole genome shotgun (WGS) entry which is preliminary data.</text>
</comment>
<gene>
    <name evidence="2" type="ORF">AVEN_9675_1</name>
</gene>
<evidence type="ECO:0000313" key="3">
    <source>
        <dbReference type="Proteomes" id="UP000499080"/>
    </source>
</evidence>
<dbReference type="AlphaFoldDB" id="A0A4Y2KK38"/>
<keyword evidence="3" id="KW-1185">Reference proteome</keyword>